<dbReference type="Pfam" id="PF05786">
    <property type="entry name" value="Cnd2"/>
    <property type="match status" value="1"/>
</dbReference>
<dbReference type="PANTHER" id="PTHR13108">
    <property type="entry name" value="CONDENSIN COMPLEX SUBUNIT 2"/>
    <property type="match status" value="1"/>
</dbReference>
<evidence type="ECO:0000256" key="2">
    <source>
        <dbReference type="ARBA" id="ARBA00004496"/>
    </source>
</evidence>
<evidence type="ECO:0000256" key="3">
    <source>
        <dbReference type="ARBA" id="ARBA00009471"/>
    </source>
</evidence>
<keyword evidence="10 11" id="KW-0131">Cell cycle</keyword>
<evidence type="ECO:0000256" key="4">
    <source>
        <dbReference type="ARBA" id="ARBA00016065"/>
    </source>
</evidence>
<feature type="compositionally biased region" description="Acidic residues" evidence="12">
    <location>
        <begin position="188"/>
        <end position="203"/>
    </location>
</feature>
<evidence type="ECO:0000256" key="12">
    <source>
        <dbReference type="SAM" id="MobiDB-lite"/>
    </source>
</evidence>
<keyword evidence="14" id="KW-1185">Reference proteome</keyword>
<evidence type="ECO:0000256" key="6">
    <source>
        <dbReference type="ARBA" id="ARBA00022490"/>
    </source>
</evidence>
<evidence type="ECO:0000256" key="5">
    <source>
        <dbReference type="ARBA" id="ARBA00022454"/>
    </source>
</evidence>
<evidence type="ECO:0000256" key="10">
    <source>
        <dbReference type="ARBA" id="ARBA00023306"/>
    </source>
</evidence>
<comment type="function">
    <text evidence="11">Regulatory subunit of the condensin complex, a complex required for conversion of interphase chromatin into mitotic-like condense chromosomes.</text>
</comment>
<dbReference type="PANTHER" id="PTHR13108:SF9">
    <property type="entry name" value="CONDENSIN COMPLEX SUBUNIT 2"/>
    <property type="match status" value="1"/>
</dbReference>
<keyword evidence="5" id="KW-0158">Chromosome</keyword>
<organism evidence="13 14">
    <name type="scientific">Discina gigas</name>
    <dbReference type="NCBI Taxonomy" id="1032678"/>
    <lineage>
        <taxon>Eukaryota</taxon>
        <taxon>Fungi</taxon>
        <taxon>Dikarya</taxon>
        <taxon>Ascomycota</taxon>
        <taxon>Pezizomycotina</taxon>
        <taxon>Pezizomycetes</taxon>
        <taxon>Pezizales</taxon>
        <taxon>Discinaceae</taxon>
        <taxon>Discina</taxon>
    </lineage>
</organism>
<keyword evidence="8 11" id="KW-0498">Mitosis</keyword>
<evidence type="ECO:0000313" key="14">
    <source>
        <dbReference type="Proteomes" id="UP001447188"/>
    </source>
</evidence>
<name>A0ABR3GPA2_9PEZI</name>
<evidence type="ECO:0000256" key="8">
    <source>
        <dbReference type="ARBA" id="ARBA00022776"/>
    </source>
</evidence>
<feature type="region of interest" description="Disordered" evidence="12">
    <location>
        <begin position="1"/>
        <end position="36"/>
    </location>
</feature>
<feature type="compositionally biased region" description="Polar residues" evidence="12">
    <location>
        <begin position="10"/>
        <end position="20"/>
    </location>
</feature>
<keyword evidence="6" id="KW-0963">Cytoplasm</keyword>
<dbReference type="InterPro" id="IPR022816">
    <property type="entry name" value="Condensin_barren_su2"/>
</dbReference>
<evidence type="ECO:0000256" key="7">
    <source>
        <dbReference type="ARBA" id="ARBA00022618"/>
    </source>
</evidence>
<comment type="subcellular location">
    <subcellularLocation>
        <location evidence="1">Chromosome</location>
    </subcellularLocation>
    <subcellularLocation>
        <location evidence="2">Cytoplasm</location>
    </subcellularLocation>
</comment>
<accession>A0ABR3GPA2</accession>
<gene>
    <name evidence="13" type="ORF">Q9L58_003307</name>
</gene>
<evidence type="ECO:0000256" key="9">
    <source>
        <dbReference type="ARBA" id="ARBA00023067"/>
    </source>
</evidence>
<dbReference type="Proteomes" id="UP001447188">
    <property type="component" value="Unassembled WGS sequence"/>
</dbReference>
<feature type="region of interest" description="Disordered" evidence="12">
    <location>
        <begin position="289"/>
        <end position="315"/>
    </location>
</feature>
<keyword evidence="9 11" id="KW-0226">DNA condensation</keyword>
<evidence type="ECO:0000256" key="1">
    <source>
        <dbReference type="ARBA" id="ARBA00004286"/>
    </source>
</evidence>
<dbReference type="EMBL" id="JBBBZM010000031">
    <property type="protein sequence ID" value="KAL0637746.1"/>
    <property type="molecule type" value="Genomic_DNA"/>
</dbReference>
<dbReference type="PIRSF" id="PIRSF017126">
    <property type="entry name" value="Condensin_H"/>
    <property type="match status" value="1"/>
</dbReference>
<sequence>MPRLRHSTPRRQSNFSTPAKATQIPLNDDTAEKAKRHKRRTILQDMQMNKIAAAAVTPGRRVTIGGEDRGESPVNTPLRGGVAGDGPSDAVTPLRKVPILANFEEWMKLATDNKINATNSWNFALIDYFYDMSLLKEGDGINFQKASCTLDGCVKIYTNRIDSVVTETGKLLSGLADSTSKRKGRDDDGADGEGSDAEGDEDGEGPKKSKKKAHRSSEATLAKDFSSLAIKKLELEFSVDPLFKKASADFDEGGAKGLLLNHLSIDSNGKIVFDSSDDKKSPEELLAELAADDDGTPRPDPQPQKDPAEQEGDEDVEIDIPALGYRFFPDLNRLDNMDICPSLKAFDLGDPAGSLDIPFLKALEDRGDELASEALSEVGDAFAGGGDGMAFGFDDGFGVGGGGDTLGFGEGGDVWANETIADAAERFMSPAKRPLLGMGGMEGEEKFGEIGGVEYNVGFNSGHEDVLSYFDEALRKNWAGPEHWRIRKIKDNSKPVAPVRARKEKESFEIDFMSPAADVSEDVLLPSRGRITVDLPKKDWATKYRHLLPDDKHFSSRQLLGLFLKPKASVQSSKRRRLNMGTPGNRSFAKEPVPVEDMDEEFWAKEAMAMDIQASSTPDPKVAGNYDAHFFQDDGLDMGIGMRDDDDDDEFADAREAFTPGPDGNGVAQAPMGTLDPGGSQLPFSTFGGMEFGSQLVTSSRRVRPEYVQYARVAKKVDVRKLKENLWTRLAFNTENPPPMEEGAMDIEVPPVTRKFTTIMNELQNVYPQKTMSDISTSYCFICLLHLANEKGLVIEGSKALTELSVTVDTTADGPDEF</sequence>
<feature type="region of interest" description="Disordered" evidence="12">
    <location>
        <begin position="62"/>
        <end position="88"/>
    </location>
</feature>
<reference evidence="13 14" key="1">
    <citation type="submission" date="2024-02" db="EMBL/GenBank/DDBJ databases">
        <title>Discinaceae phylogenomics.</title>
        <authorList>
            <person name="Dirks A.C."/>
            <person name="James T.Y."/>
        </authorList>
    </citation>
    <scope>NUCLEOTIDE SEQUENCE [LARGE SCALE GENOMIC DNA]</scope>
    <source>
        <strain evidence="13 14">ACD0624</strain>
    </source>
</reference>
<comment type="caution">
    <text evidence="13">The sequence shown here is derived from an EMBL/GenBank/DDBJ whole genome shotgun (WGS) entry which is preliminary data.</text>
</comment>
<evidence type="ECO:0000256" key="11">
    <source>
        <dbReference type="PIRNR" id="PIRNR017126"/>
    </source>
</evidence>
<feature type="region of interest" description="Disordered" evidence="12">
    <location>
        <begin position="177"/>
        <end position="216"/>
    </location>
</feature>
<comment type="similarity">
    <text evidence="3 11">Belongs to the CND2 (condensin subunit 2) family.</text>
</comment>
<proteinExistence type="inferred from homology"/>
<protein>
    <recommendedName>
        <fullName evidence="4 11">Condensin complex subunit 2</fullName>
    </recommendedName>
</protein>
<keyword evidence="7 11" id="KW-0132">Cell division</keyword>
<evidence type="ECO:0000313" key="13">
    <source>
        <dbReference type="EMBL" id="KAL0637746.1"/>
    </source>
</evidence>